<dbReference type="InterPro" id="IPR052509">
    <property type="entry name" value="Metal_resp_DNA-bind_regulator"/>
</dbReference>
<feature type="region of interest" description="Disordered" evidence="1">
    <location>
        <begin position="185"/>
        <end position="206"/>
    </location>
</feature>
<evidence type="ECO:0000313" key="3">
    <source>
        <dbReference type="EMBL" id="UQX89390.1"/>
    </source>
</evidence>
<feature type="domain" description="Transcription regulator PadR N-terminal" evidence="2">
    <location>
        <begin position="8"/>
        <end position="84"/>
    </location>
</feature>
<organism evidence="3 4">
    <name type="scientific">Jatrophihabitans telluris</name>
    <dbReference type="NCBI Taxonomy" id="2038343"/>
    <lineage>
        <taxon>Bacteria</taxon>
        <taxon>Bacillati</taxon>
        <taxon>Actinomycetota</taxon>
        <taxon>Actinomycetes</taxon>
        <taxon>Jatrophihabitantales</taxon>
        <taxon>Jatrophihabitantaceae</taxon>
        <taxon>Jatrophihabitans</taxon>
    </lineage>
</organism>
<proteinExistence type="predicted"/>
<protein>
    <submittedName>
        <fullName evidence="3">PadR family transcriptional regulator</fullName>
    </submittedName>
</protein>
<sequence>MTATRLLVLGVIRFAQPVHGYDVRRELMSWHIEEHTHVKPGSIYSAMNTLARDGLIREVDRASAGARPERIRYEMTAEGEKEFQGLLRRTLWTVVPANEPLVPGLSMFPLMPRTELIAAMTSRIDTLRGQDKQLAFLESTIRIGATGADGDIPDHAREIIHYLRARLRADLDYSQAFRRRLKRGDYVMAGEQGPNEGSPGDAPPGR</sequence>
<dbReference type="PANTHER" id="PTHR33169">
    <property type="entry name" value="PADR-FAMILY TRANSCRIPTIONAL REGULATOR"/>
    <property type="match status" value="1"/>
</dbReference>
<keyword evidence="4" id="KW-1185">Reference proteome</keyword>
<dbReference type="Pfam" id="PF03551">
    <property type="entry name" value="PadR"/>
    <property type="match status" value="1"/>
</dbReference>
<gene>
    <name evidence="3" type="ORF">M6D93_05135</name>
</gene>
<name>A0ABY4R0T7_9ACTN</name>
<reference evidence="3" key="1">
    <citation type="journal article" date="2018" name="Int. J. Syst. Evol. Microbiol.">
        <title>Jatrophihabitans telluris sp. nov., isolated from sediment soil of lava forest wetlands and the emended description of the genus Jatrophihabitans.</title>
        <authorList>
            <person name="Lee K.C."/>
            <person name="Suh M.K."/>
            <person name="Eom M.K."/>
            <person name="Kim K.K."/>
            <person name="Kim J.S."/>
            <person name="Kim D.S."/>
            <person name="Ko S.H."/>
            <person name="Shin Y.K."/>
            <person name="Lee J.S."/>
        </authorList>
    </citation>
    <scope>NUCLEOTIDE SEQUENCE</scope>
    <source>
        <strain evidence="3">N237</strain>
    </source>
</reference>
<evidence type="ECO:0000256" key="1">
    <source>
        <dbReference type="SAM" id="MobiDB-lite"/>
    </source>
</evidence>
<dbReference type="PANTHER" id="PTHR33169:SF14">
    <property type="entry name" value="TRANSCRIPTIONAL REGULATOR RV3488"/>
    <property type="match status" value="1"/>
</dbReference>
<dbReference type="EMBL" id="CP097332">
    <property type="protein sequence ID" value="UQX89390.1"/>
    <property type="molecule type" value="Genomic_DNA"/>
</dbReference>
<dbReference type="InterPro" id="IPR005149">
    <property type="entry name" value="Tscrpt_reg_PadR_N"/>
</dbReference>
<accession>A0ABY4R0T7</accession>
<dbReference type="RefSeq" id="WP_249773286.1">
    <property type="nucleotide sequence ID" value="NZ_CP097332.1"/>
</dbReference>
<dbReference type="InterPro" id="IPR036388">
    <property type="entry name" value="WH-like_DNA-bd_sf"/>
</dbReference>
<evidence type="ECO:0000313" key="4">
    <source>
        <dbReference type="Proteomes" id="UP001056336"/>
    </source>
</evidence>
<dbReference type="InterPro" id="IPR036390">
    <property type="entry name" value="WH_DNA-bd_sf"/>
</dbReference>
<reference evidence="3" key="2">
    <citation type="submission" date="2022-05" db="EMBL/GenBank/DDBJ databases">
        <authorList>
            <person name="Kim J.-S."/>
            <person name="Lee K."/>
            <person name="Suh M."/>
            <person name="Eom M."/>
            <person name="Kim J.-S."/>
            <person name="Kim D.-S."/>
            <person name="Ko S.-H."/>
            <person name="Shin Y."/>
            <person name="Lee J.-S."/>
        </authorList>
    </citation>
    <scope>NUCLEOTIDE SEQUENCE</scope>
    <source>
        <strain evidence="3">N237</strain>
    </source>
</reference>
<dbReference type="Proteomes" id="UP001056336">
    <property type="component" value="Chromosome"/>
</dbReference>
<dbReference type="Gene3D" id="1.10.10.10">
    <property type="entry name" value="Winged helix-like DNA-binding domain superfamily/Winged helix DNA-binding domain"/>
    <property type="match status" value="1"/>
</dbReference>
<evidence type="ECO:0000259" key="2">
    <source>
        <dbReference type="Pfam" id="PF03551"/>
    </source>
</evidence>
<dbReference type="SUPFAM" id="SSF46785">
    <property type="entry name" value="Winged helix' DNA-binding domain"/>
    <property type="match status" value="1"/>
</dbReference>